<name>A0A1H2UWL6_9FIRM</name>
<sequence length="173" mass="19544">MNINEKFIINLQGKSYVTYEGLLDLAHQKNLRSIEVELIQIPTNENNMTAICKATAKTDNGIYTDLGDANPQSVNSTIVPHLIRMASTRAKARVLRDLTNVGMTSIEELSLEDTTNEREEYYSTQQLEPPTKRQLETIKKLSEELNTPIDYENLTKKTAGNLISRMLGEVKKT</sequence>
<dbReference type="AlphaFoldDB" id="A0A1H2UWL6"/>
<accession>A0A1H2UWL6</accession>
<gene>
    <name evidence="1" type="ORF">SAMN05660923_00944</name>
</gene>
<evidence type="ECO:0000313" key="1">
    <source>
        <dbReference type="EMBL" id="SDW60014.1"/>
    </source>
</evidence>
<reference evidence="1 2" key="1">
    <citation type="submission" date="2016-10" db="EMBL/GenBank/DDBJ databases">
        <authorList>
            <person name="de Groot N.N."/>
        </authorList>
    </citation>
    <scope>NUCLEOTIDE SEQUENCE [LARGE SCALE GENOMIC DNA]</scope>
    <source>
        <strain evidence="1 2">DSM 23310</strain>
    </source>
</reference>
<dbReference type="EMBL" id="FNNG01000003">
    <property type="protein sequence ID" value="SDW60014.1"/>
    <property type="molecule type" value="Genomic_DNA"/>
</dbReference>
<dbReference type="OrthoDB" id="1952125at2"/>
<dbReference type="RefSeq" id="WP_093751311.1">
    <property type="nucleotide sequence ID" value="NZ_BSYN01000004.1"/>
</dbReference>
<organism evidence="1 2">
    <name type="scientific">Tepidimicrobium xylanilyticum</name>
    <dbReference type="NCBI Taxonomy" id="1123352"/>
    <lineage>
        <taxon>Bacteria</taxon>
        <taxon>Bacillati</taxon>
        <taxon>Bacillota</taxon>
        <taxon>Tissierellia</taxon>
        <taxon>Tissierellales</taxon>
        <taxon>Tepidimicrobiaceae</taxon>
        <taxon>Tepidimicrobium</taxon>
    </lineage>
</organism>
<evidence type="ECO:0000313" key="2">
    <source>
        <dbReference type="Proteomes" id="UP000198828"/>
    </source>
</evidence>
<keyword evidence="2" id="KW-1185">Reference proteome</keyword>
<proteinExistence type="predicted"/>
<protein>
    <submittedName>
        <fullName evidence="1">Uncharacterized protein</fullName>
    </submittedName>
</protein>
<dbReference type="Proteomes" id="UP000198828">
    <property type="component" value="Unassembled WGS sequence"/>
</dbReference>